<dbReference type="Proteomes" id="UP000608345">
    <property type="component" value="Unassembled WGS sequence"/>
</dbReference>
<dbReference type="Gene3D" id="3.40.1390.30">
    <property type="entry name" value="NIF3 (NGG1p interacting factor 3)-like"/>
    <property type="match status" value="2"/>
</dbReference>
<keyword evidence="5" id="KW-1185">Reference proteome</keyword>
<feature type="binding site" evidence="3">
    <location>
        <position position="230"/>
    </location>
    <ligand>
        <name>a divalent metal cation</name>
        <dbReference type="ChEBI" id="CHEBI:60240"/>
        <label>1</label>
    </ligand>
</feature>
<protein>
    <submittedName>
        <fullName evidence="4">GTP cyclohydrolase 1 type 2</fullName>
    </submittedName>
</protein>
<dbReference type="GO" id="GO:0005737">
    <property type="term" value="C:cytoplasm"/>
    <property type="evidence" value="ECO:0007669"/>
    <property type="project" value="TreeGrafter"/>
</dbReference>
<evidence type="ECO:0000313" key="4">
    <source>
        <dbReference type="EMBL" id="GGW82214.1"/>
    </source>
</evidence>
<proteinExistence type="inferred from homology"/>
<organism evidence="4 5">
    <name type="scientific">Advenella faeciporci</name>
    <dbReference type="NCBI Taxonomy" id="797535"/>
    <lineage>
        <taxon>Bacteria</taxon>
        <taxon>Pseudomonadati</taxon>
        <taxon>Pseudomonadota</taxon>
        <taxon>Betaproteobacteria</taxon>
        <taxon>Burkholderiales</taxon>
        <taxon>Alcaligenaceae</taxon>
    </lineage>
</organism>
<dbReference type="PANTHER" id="PTHR13799:SF14">
    <property type="entry name" value="GTP CYCLOHYDROLASE 1 TYPE 2 HOMOLOG"/>
    <property type="match status" value="1"/>
</dbReference>
<dbReference type="InterPro" id="IPR036069">
    <property type="entry name" value="DUF34/NIF3_sf"/>
</dbReference>
<accession>A0A918JIB4</accession>
<dbReference type="InterPro" id="IPR002678">
    <property type="entry name" value="DUF34/NIF3"/>
</dbReference>
<dbReference type="RefSeq" id="WP_189384364.1">
    <property type="nucleotide sequence ID" value="NZ_BAABFY010000055.1"/>
</dbReference>
<dbReference type="EMBL" id="BMYS01000005">
    <property type="protein sequence ID" value="GGW82214.1"/>
    <property type="molecule type" value="Genomic_DNA"/>
</dbReference>
<dbReference type="Pfam" id="PF01784">
    <property type="entry name" value="DUF34_NIF3"/>
    <property type="match status" value="1"/>
</dbReference>
<keyword evidence="2 3" id="KW-0479">Metal-binding</keyword>
<reference evidence="4" key="1">
    <citation type="journal article" date="2014" name="Int. J. Syst. Evol. Microbiol.">
        <title>Complete genome sequence of Corynebacterium casei LMG S-19264T (=DSM 44701T), isolated from a smear-ripened cheese.</title>
        <authorList>
            <consortium name="US DOE Joint Genome Institute (JGI-PGF)"/>
            <person name="Walter F."/>
            <person name="Albersmeier A."/>
            <person name="Kalinowski J."/>
            <person name="Ruckert C."/>
        </authorList>
    </citation>
    <scope>NUCLEOTIDE SEQUENCE</scope>
    <source>
        <strain evidence="4">KCTC 23732</strain>
    </source>
</reference>
<dbReference type="SUPFAM" id="SSF102705">
    <property type="entry name" value="NIF3 (NGG1p interacting factor 3)-like"/>
    <property type="match status" value="1"/>
</dbReference>
<feature type="binding site" evidence="3">
    <location>
        <position position="104"/>
    </location>
    <ligand>
        <name>a divalent metal cation</name>
        <dbReference type="ChEBI" id="CHEBI:60240"/>
        <label>1</label>
    </ligand>
</feature>
<reference evidence="4" key="2">
    <citation type="submission" date="2020-09" db="EMBL/GenBank/DDBJ databases">
        <authorList>
            <person name="Sun Q."/>
            <person name="Kim S."/>
        </authorList>
    </citation>
    <scope>NUCLEOTIDE SEQUENCE</scope>
    <source>
        <strain evidence="4">KCTC 23732</strain>
    </source>
</reference>
<feature type="binding site" evidence="3">
    <location>
        <position position="66"/>
    </location>
    <ligand>
        <name>a divalent metal cation</name>
        <dbReference type="ChEBI" id="CHEBI:60240"/>
        <label>1</label>
    </ligand>
</feature>
<evidence type="ECO:0000313" key="5">
    <source>
        <dbReference type="Proteomes" id="UP000608345"/>
    </source>
</evidence>
<feature type="binding site" evidence="3">
    <location>
        <position position="67"/>
    </location>
    <ligand>
        <name>a divalent metal cation</name>
        <dbReference type="ChEBI" id="CHEBI:60240"/>
        <label>1</label>
    </ligand>
</feature>
<dbReference type="GO" id="GO:0046872">
    <property type="term" value="F:metal ion binding"/>
    <property type="evidence" value="ECO:0007669"/>
    <property type="project" value="UniProtKB-KW"/>
</dbReference>
<comment type="caution">
    <text evidence="4">The sequence shown here is derived from an EMBL/GenBank/DDBJ whole genome shotgun (WGS) entry which is preliminary data.</text>
</comment>
<dbReference type="PANTHER" id="PTHR13799">
    <property type="entry name" value="NGG1 INTERACTING FACTOR 3"/>
    <property type="match status" value="1"/>
</dbReference>
<evidence type="ECO:0000256" key="3">
    <source>
        <dbReference type="PIRSR" id="PIRSR602678-1"/>
    </source>
</evidence>
<evidence type="ECO:0000256" key="2">
    <source>
        <dbReference type="ARBA" id="ARBA00022723"/>
    </source>
</evidence>
<name>A0A918JIB4_9BURK</name>
<comment type="similarity">
    <text evidence="1">Belongs to the GTP cyclohydrolase I type 2/NIF3 family.</text>
</comment>
<sequence length="258" mass="28545">MSEIFTQDLVKWLDENLKPHLYQDYAPNGLQVQGRPVIKKVITGVTASQALLEKAIEYQADAVIVHHGWFWKNEDVRILGAKYQRIALAIKHDLNIIGYHLPLDAHPEWGNNRQLAKVLDLQPFYEEDQPQTCGRNGLVWLGTVVTGETTLADLGVLISQRLEREPLLIGDTDKVIRKVAWCTGGAQGLFQDAIDAGVDAFITGEASEPVYHMARESGVAFIAAGHHATERYGIQALGNALVDRFGIASTFVEIPNPV</sequence>
<evidence type="ECO:0000256" key="1">
    <source>
        <dbReference type="ARBA" id="ARBA00006964"/>
    </source>
</evidence>
<dbReference type="AlphaFoldDB" id="A0A918JIB4"/>
<dbReference type="NCBIfam" id="TIGR00486">
    <property type="entry name" value="YbgI_SA1388"/>
    <property type="match status" value="1"/>
</dbReference>
<feature type="binding site" evidence="3">
    <location>
        <position position="226"/>
    </location>
    <ligand>
        <name>a divalent metal cation</name>
        <dbReference type="ChEBI" id="CHEBI:60240"/>
        <label>1</label>
    </ligand>
</feature>
<gene>
    <name evidence="4" type="ORF">GCM10011450_10020</name>
</gene>